<feature type="region of interest" description="Disordered" evidence="1">
    <location>
        <begin position="149"/>
        <end position="181"/>
    </location>
</feature>
<evidence type="ECO:0000256" key="1">
    <source>
        <dbReference type="SAM" id="MobiDB-lite"/>
    </source>
</evidence>
<dbReference type="Bgee" id="FBgn0003175">
    <property type="expression patterns" value="Expressed in distal medullary amacrine neuron Dm11 in insect head and 278 other cell types or tissues"/>
</dbReference>
<dbReference type="AlphaFoldDB" id="A8DYM3"/>
<feature type="compositionally biased region" description="Basic and acidic residues" evidence="1">
    <location>
        <begin position="58"/>
        <end position="73"/>
    </location>
</feature>
<reference evidence="2" key="1">
    <citation type="submission" date="2011-11" db="EMBL/GenBank/DDBJ databases">
        <authorList>
            <person name="Carlson J."/>
            <person name="Booth B."/>
            <person name="Frise E."/>
            <person name="Park S."/>
            <person name="Wan K."/>
            <person name="Yu C."/>
            <person name="Celniker S."/>
        </authorList>
    </citation>
    <scope>NUCLEOTIDE SEQUENCE</scope>
</reference>
<protein>
    <submittedName>
        <fullName evidence="2">FI16805p1</fullName>
    </submittedName>
</protein>
<dbReference type="VEuPathDB" id="VectorBase:FBgn0003175"/>
<dbReference type="PANTHER" id="PTHR40240">
    <property type="entry name" value="PLEXUS, ISOFORM A"/>
    <property type="match status" value="1"/>
</dbReference>
<dbReference type="EMBL" id="BT132822">
    <property type="protein sequence ID" value="AEU04571.1"/>
    <property type="molecule type" value="mRNA"/>
</dbReference>
<gene>
    <name evidence="2" type="primary">px-RC</name>
</gene>
<dbReference type="PANTHER" id="PTHR40240:SF1">
    <property type="entry name" value="PLEXUS, ISOFORM A"/>
    <property type="match status" value="1"/>
</dbReference>
<dbReference type="ExpressionAtlas" id="A8DYM3">
    <property type="expression patterns" value="baseline and differential"/>
</dbReference>
<dbReference type="OrthoDB" id="8744624at2759"/>
<evidence type="ECO:0000313" key="2">
    <source>
        <dbReference type="EMBL" id="AEU04571.1"/>
    </source>
</evidence>
<organism evidence="2">
    <name type="scientific">Drosophila melanogaster</name>
    <name type="common">Fruit fly</name>
    <dbReference type="NCBI Taxonomy" id="7227"/>
    <lineage>
        <taxon>Eukaryota</taxon>
        <taxon>Metazoa</taxon>
        <taxon>Ecdysozoa</taxon>
        <taxon>Arthropoda</taxon>
        <taxon>Hexapoda</taxon>
        <taxon>Insecta</taxon>
        <taxon>Pterygota</taxon>
        <taxon>Neoptera</taxon>
        <taxon>Endopterygota</taxon>
        <taxon>Diptera</taxon>
        <taxon>Brachycera</taxon>
        <taxon>Muscomorpha</taxon>
        <taxon>Ephydroidea</taxon>
        <taxon>Drosophilidae</taxon>
        <taxon>Drosophila</taxon>
        <taxon>Sophophora</taxon>
    </lineage>
</organism>
<feature type="compositionally biased region" description="Low complexity" evidence="1">
    <location>
        <begin position="11"/>
        <end position="31"/>
    </location>
</feature>
<proteinExistence type="evidence at transcript level"/>
<name>A8DYM3_DROME</name>
<accession>A8DYM3</accession>
<feature type="region of interest" description="Disordered" evidence="1">
    <location>
        <begin position="1"/>
        <end position="42"/>
    </location>
</feature>
<feature type="region of interest" description="Disordered" evidence="1">
    <location>
        <begin position="58"/>
        <end position="78"/>
    </location>
</feature>
<feature type="region of interest" description="Disordered" evidence="1">
    <location>
        <begin position="196"/>
        <end position="216"/>
    </location>
</feature>
<sequence length="244" mass="26363">MAQNLTMLVAESNSSNNSTTNSNENNNSSNTPVNFKPKDTNGWKDYKKLKTYLILKDQQSEKASHKPESERSYLLRKRSTPAAERTTFVCYTCGTDTPSSQLRLVYCCPNAEREPYYPFIKTMKVYKNASPISPQGMVQVCSTCNEKHSGLAEGGPPPASSSIHSAVGGGSPSAGHSLESNSAMYSTSGAITGNSGAQFGGRNSPSEKSLANSDSMSNVRFRVRNSPITGRTIGSELEFFSSLK</sequence>
<dbReference type="UCSC" id="CG4444-RC">
    <property type="organism name" value="d. melanogaster"/>
</dbReference>